<keyword evidence="17" id="KW-1185">Reference proteome</keyword>
<proteinExistence type="inferred from homology"/>
<dbReference type="Proteomes" id="UP001152799">
    <property type="component" value="Chromosome 12"/>
</dbReference>
<dbReference type="InterPro" id="IPR036396">
    <property type="entry name" value="Cyt_P450_sf"/>
</dbReference>
<dbReference type="GO" id="GO:0016705">
    <property type="term" value="F:oxidoreductase activity, acting on paired donors, with incorporation or reduction of molecular oxygen"/>
    <property type="evidence" value="ECO:0007669"/>
    <property type="project" value="InterPro"/>
</dbReference>
<gene>
    <name evidence="16" type="ORF">CEUTPL_LOCUS3593</name>
</gene>
<evidence type="ECO:0000256" key="2">
    <source>
        <dbReference type="ARBA" id="ARBA00003690"/>
    </source>
</evidence>
<evidence type="ECO:0000313" key="16">
    <source>
        <dbReference type="EMBL" id="CAG9762922.1"/>
    </source>
</evidence>
<keyword evidence="9" id="KW-0492">Microsome</keyword>
<comment type="cofactor">
    <cofactor evidence="1 14">
        <name>heme</name>
        <dbReference type="ChEBI" id="CHEBI:30413"/>
    </cofactor>
</comment>
<dbReference type="InterPro" id="IPR002403">
    <property type="entry name" value="Cyt_P450_E_grp-IV"/>
</dbReference>
<dbReference type="PRINTS" id="PR00465">
    <property type="entry name" value="EP450IV"/>
</dbReference>
<dbReference type="GO" id="GO:0005506">
    <property type="term" value="F:iron ion binding"/>
    <property type="evidence" value="ECO:0007669"/>
    <property type="project" value="InterPro"/>
</dbReference>
<dbReference type="CDD" id="cd11056">
    <property type="entry name" value="CYP6-like"/>
    <property type="match status" value="1"/>
</dbReference>
<evidence type="ECO:0000256" key="11">
    <source>
        <dbReference type="ARBA" id="ARBA00023004"/>
    </source>
</evidence>
<name>A0A9N9MLT8_9CUCU</name>
<evidence type="ECO:0000256" key="7">
    <source>
        <dbReference type="ARBA" id="ARBA00022723"/>
    </source>
</evidence>
<evidence type="ECO:0000256" key="15">
    <source>
        <dbReference type="RuleBase" id="RU000461"/>
    </source>
</evidence>
<dbReference type="InterPro" id="IPR050476">
    <property type="entry name" value="Insect_CytP450_Detox"/>
</dbReference>
<dbReference type="PRINTS" id="PR00385">
    <property type="entry name" value="P450"/>
</dbReference>
<dbReference type="GO" id="GO:0004497">
    <property type="term" value="F:monooxygenase activity"/>
    <property type="evidence" value="ECO:0007669"/>
    <property type="project" value="UniProtKB-KW"/>
</dbReference>
<feature type="binding site" description="axial binding residue" evidence="14">
    <location>
        <position position="457"/>
    </location>
    <ligand>
        <name>heme</name>
        <dbReference type="ChEBI" id="CHEBI:30413"/>
    </ligand>
    <ligandPart>
        <name>Fe</name>
        <dbReference type="ChEBI" id="CHEBI:18248"/>
    </ligandPart>
</feature>
<evidence type="ECO:0000256" key="8">
    <source>
        <dbReference type="ARBA" id="ARBA00022824"/>
    </source>
</evidence>
<comment type="function">
    <text evidence="2">May be involved in the metabolism of insect hormones and in the breakdown of synthetic insecticides.</text>
</comment>
<keyword evidence="8" id="KW-0256">Endoplasmic reticulum</keyword>
<dbReference type="FunFam" id="1.10.630.10:FF:000042">
    <property type="entry name" value="Cytochrome P450"/>
    <property type="match status" value="1"/>
</dbReference>
<keyword evidence="7 14" id="KW-0479">Metal-binding</keyword>
<dbReference type="GO" id="GO:0020037">
    <property type="term" value="F:heme binding"/>
    <property type="evidence" value="ECO:0007669"/>
    <property type="project" value="InterPro"/>
</dbReference>
<dbReference type="SUPFAM" id="SSF48264">
    <property type="entry name" value="Cytochrome P450"/>
    <property type="match status" value="1"/>
</dbReference>
<evidence type="ECO:0008006" key="18">
    <source>
        <dbReference type="Google" id="ProtNLM"/>
    </source>
</evidence>
<organism evidence="16 17">
    <name type="scientific">Ceutorhynchus assimilis</name>
    <name type="common">cabbage seed weevil</name>
    <dbReference type="NCBI Taxonomy" id="467358"/>
    <lineage>
        <taxon>Eukaryota</taxon>
        <taxon>Metazoa</taxon>
        <taxon>Ecdysozoa</taxon>
        <taxon>Arthropoda</taxon>
        <taxon>Hexapoda</taxon>
        <taxon>Insecta</taxon>
        <taxon>Pterygota</taxon>
        <taxon>Neoptera</taxon>
        <taxon>Endopterygota</taxon>
        <taxon>Coleoptera</taxon>
        <taxon>Polyphaga</taxon>
        <taxon>Cucujiformia</taxon>
        <taxon>Curculionidae</taxon>
        <taxon>Ceutorhynchinae</taxon>
        <taxon>Ceutorhynchus</taxon>
    </lineage>
</organism>
<dbReference type="OrthoDB" id="2789670at2759"/>
<dbReference type="GO" id="GO:0005789">
    <property type="term" value="C:endoplasmic reticulum membrane"/>
    <property type="evidence" value="ECO:0007669"/>
    <property type="project" value="UniProtKB-SubCell"/>
</dbReference>
<dbReference type="PANTHER" id="PTHR24292">
    <property type="entry name" value="CYTOCHROME P450"/>
    <property type="match status" value="1"/>
</dbReference>
<sequence length="514" mass="58932">MIVFALVLVAIALFYYIYNEKQKKFSYWKNKGVPQLPPHLIYGNLTQYILQKQSSAENEAELYFKFKQMGAKHGGIYYFGAPKWLPIDPELIKSIVTSDFQHFQAHLPKFSTSLLFNNIFHMSGDQWRDTRRKLTPTFTSGKMKMMFEILLQKTNGLSDLVDEMAQIQKPAEIKELIARYTTDVIANIGFGIECDSLKNIDSEFFQTGQNLFKRLLPKKPPTLFKLLLIALGIGNRRRGILDIADLEDFFRNIVFDAVKYRETNNVVRKDFLHLMIQLKNQGSITDLVNEKDVLKKAEDKESMMSMEDLAGQCMLFFTAGFETSSTTTSYALLELAQNQNIQDKLRTEIREILKTNILSYESLNEMTYLDNVVSETLRKYPPLSNLPRVCTKSYNIPGTDIVLDEGTMIDIPLLGLQNDPDFFPEPQKFKPERFNSENKHKILSGTYLPFGEGPRQCLGLRFGLMQTKTALASLINNFKFTLNQKTSYPPEFDPTAPILSVKGGIWLDAHKMNC</sequence>
<keyword evidence="10 15" id="KW-0560">Oxidoreductase</keyword>
<accession>A0A9N9MLT8</accession>
<evidence type="ECO:0000256" key="14">
    <source>
        <dbReference type="PIRSR" id="PIRSR602403-1"/>
    </source>
</evidence>
<dbReference type="InterPro" id="IPR017972">
    <property type="entry name" value="Cyt_P450_CS"/>
</dbReference>
<reference evidence="16" key="1">
    <citation type="submission" date="2022-01" db="EMBL/GenBank/DDBJ databases">
        <authorList>
            <person name="King R."/>
        </authorList>
    </citation>
    <scope>NUCLEOTIDE SEQUENCE</scope>
</reference>
<evidence type="ECO:0000256" key="1">
    <source>
        <dbReference type="ARBA" id="ARBA00001971"/>
    </source>
</evidence>
<comment type="similarity">
    <text evidence="5 15">Belongs to the cytochrome P450 family.</text>
</comment>
<keyword evidence="6 14" id="KW-0349">Heme</keyword>
<dbReference type="Pfam" id="PF00067">
    <property type="entry name" value="p450"/>
    <property type="match status" value="1"/>
</dbReference>
<evidence type="ECO:0000256" key="5">
    <source>
        <dbReference type="ARBA" id="ARBA00010617"/>
    </source>
</evidence>
<evidence type="ECO:0000256" key="12">
    <source>
        <dbReference type="ARBA" id="ARBA00023033"/>
    </source>
</evidence>
<dbReference type="PROSITE" id="PS00086">
    <property type="entry name" value="CYTOCHROME_P450"/>
    <property type="match status" value="1"/>
</dbReference>
<dbReference type="EMBL" id="OU892288">
    <property type="protein sequence ID" value="CAG9762922.1"/>
    <property type="molecule type" value="Genomic_DNA"/>
</dbReference>
<protein>
    <recommendedName>
        <fullName evidence="18">Cytochrome P450</fullName>
    </recommendedName>
</protein>
<evidence type="ECO:0000256" key="3">
    <source>
        <dbReference type="ARBA" id="ARBA00004174"/>
    </source>
</evidence>
<evidence type="ECO:0000256" key="6">
    <source>
        <dbReference type="ARBA" id="ARBA00022617"/>
    </source>
</evidence>
<dbReference type="PANTHER" id="PTHR24292:SF100">
    <property type="entry name" value="CYTOCHROME P450 6A16, ISOFORM B-RELATED"/>
    <property type="match status" value="1"/>
</dbReference>
<comment type="subcellular location">
    <subcellularLocation>
        <location evidence="4">Endoplasmic reticulum membrane</location>
        <topology evidence="4">Peripheral membrane protein</topology>
    </subcellularLocation>
    <subcellularLocation>
        <location evidence="3">Microsome membrane</location>
        <topology evidence="3">Peripheral membrane protein</topology>
    </subcellularLocation>
</comment>
<evidence type="ECO:0000313" key="17">
    <source>
        <dbReference type="Proteomes" id="UP001152799"/>
    </source>
</evidence>
<evidence type="ECO:0000256" key="4">
    <source>
        <dbReference type="ARBA" id="ARBA00004406"/>
    </source>
</evidence>
<dbReference type="InterPro" id="IPR001128">
    <property type="entry name" value="Cyt_P450"/>
</dbReference>
<keyword evidence="13" id="KW-0472">Membrane</keyword>
<dbReference type="Gene3D" id="1.10.630.10">
    <property type="entry name" value="Cytochrome P450"/>
    <property type="match status" value="1"/>
</dbReference>
<keyword evidence="12 15" id="KW-0503">Monooxygenase</keyword>
<evidence type="ECO:0000256" key="13">
    <source>
        <dbReference type="ARBA" id="ARBA00023136"/>
    </source>
</evidence>
<keyword evidence="11 14" id="KW-0408">Iron</keyword>
<evidence type="ECO:0000256" key="10">
    <source>
        <dbReference type="ARBA" id="ARBA00023002"/>
    </source>
</evidence>
<dbReference type="AlphaFoldDB" id="A0A9N9MLT8"/>
<evidence type="ECO:0000256" key="9">
    <source>
        <dbReference type="ARBA" id="ARBA00022848"/>
    </source>
</evidence>